<accession>A0ABN0RGD1</accession>
<keyword evidence="3" id="KW-1185">Reference proteome</keyword>
<dbReference type="InterPro" id="IPR050706">
    <property type="entry name" value="Cyclic-di-GMP_PDE-like"/>
</dbReference>
<gene>
    <name evidence="2" type="ORF">MFLO_04970</name>
</gene>
<proteinExistence type="predicted"/>
<comment type="caution">
    <text evidence="2">The sequence shown here is derived from an EMBL/GenBank/DDBJ whole genome shotgun (WGS) entry which is preliminary data.</text>
</comment>
<protein>
    <submittedName>
        <fullName evidence="2">EAL domain-containing protein</fullName>
    </submittedName>
</protein>
<evidence type="ECO:0000313" key="3">
    <source>
        <dbReference type="Proteomes" id="UP000019249"/>
    </source>
</evidence>
<dbReference type="PANTHER" id="PTHR33121:SF71">
    <property type="entry name" value="OXYGEN SENSOR PROTEIN DOSP"/>
    <property type="match status" value="1"/>
</dbReference>
<reference evidence="2 3" key="1">
    <citation type="journal article" date="2014" name="Int. J. Syst. Evol. Microbiol.">
        <title>Listeria floridensis sp. nov., Listeria aquatica sp. nov., Listeria cornellensis sp. nov., Listeria riparia sp. nov. and Listeria grandensis sp. nov., from agricultural and natural environments.</title>
        <authorList>
            <person name="den Bakker H.C."/>
            <person name="Warchocki S."/>
            <person name="Wright E.M."/>
            <person name="Allred A.F."/>
            <person name="Ahlstrom C."/>
            <person name="Manuel C.S."/>
            <person name="Stasiewicz M.J."/>
            <person name="Burrell A."/>
            <person name="Roof S."/>
            <person name="Strawn L."/>
            <person name="Fortes E.D."/>
            <person name="Nightingale K.K."/>
            <person name="Kephart D."/>
            <person name="Wiedmann M."/>
        </authorList>
    </citation>
    <scope>NUCLEOTIDE SEQUENCE [LARGE SCALE GENOMIC DNA]</scope>
    <source>
        <strain evidence="2 3">FSL S10-1187</strain>
    </source>
</reference>
<dbReference type="SMART" id="SM00052">
    <property type="entry name" value="EAL"/>
    <property type="match status" value="1"/>
</dbReference>
<feature type="domain" description="EAL" evidence="1">
    <location>
        <begin position="1"/>
        <end position="215"/>
    </location>
</feature>
<evidence type="ECO:0000313" key="2">
    <source>
        <dbReference type="EMBL" id="EUJ32941.1"/>
    </source>
</evidence>
<dbReference type="Pfam" id="PF00563">
    <property type="entry name" value="EAL"/>
    <property type="match status" value="1"/>
</dbReference>
<dbReference type="CDD" id="cd01948">
    <property type="entry name" value="EAL"/>
    <property type="match status" value="1"/>
</dbReference>
<dbReference type="PROSITE" id="PS50883">
    <property type="entry name" value="EAL"/>
    <property type="match status" value="1"/>
</dbReference>
<name>A0ABN0RGD1_9LIST</name>
<dbReference type="InterPro" id="IPR001633">
    <property type="entry name" value="EAL_dom"/>
</dbReference>
<dbReference type="EMBL" id="AODF01000008">
    <property type="protein sequence ID" value="EUJ32941.1"/>
    <property type="molecule type" value="Genomic_DNA"/>
</dbReference>
<evidence type="ECO:0000259" key="1">
    <source>
        <dbReference type="PROSITE" id="PS50883"/>
    </source>
</evidence>
<dbReference type="RefSeq" id="WP_051993514.1">
    <property type="nucleotide sequence ID" value="NZ_AODF01000008.1"/>
</dbReference>
<dbReference type="SUPFAM" id="SSF141868">
    <property type="entry name" value="EAL domain-like"/>
    <property type="match status" value="1"/>
</dbReference>
<dbReference type="InterPro" id="IPR035919">
    <property type="entry name" value="EAL_sf"/>
</dbReference>
<dbReference type="PANTHER" id="PTHR33121">
    <property type="entry name" value="CYCLIC DI-GMP PHOSPHODIESTERASE PDEF"/>
    <property type="match status" value="1"/>
</dbReference>
<dbReference type="Gene3D" id="3.20.20.450">
    <property type="entry name" value="EAL domain"/>
    <property type="match status" value="1"/>
</dbReference>
<dbReference type="Proteomes" id="UP000019249">
    <property type="component" value="Unassembled WGS sequence"/>
</dbReference>
<sequence>MKKQEIEEIIFSNQFHTIFEPIVDIQNRTIYGYESLTRLSGKNQPSIGSFIAECSDYELTADFEIQTLKNAFQAFSFDPDTYLFVNLSYRTFLDSFSKIADLIRTTKRKVVFEFLETSELNPEILTELRPKTAQLSAELDTQFAIDDFGSGYADVSRILTQPADFVKTDAAFLEDITRLKGKQLVLINLFHFVRHKNKTLIVEGVEEKKTARLLN</sequence>
<organism evidence="2 3">
    <name type="scientific">Listeria floridensis FSL S10-1187</name>
    <dbReference type="NCBI Taxonomy" id="1265817"/>
    <lineage>
        <taxon>Bacteria</taxon>
        <taxon>Bacillati</taxon>
        <taxon>Bacillota</taxon>
        <taxon>Bacilli</taxon>
        <taxon>Bacillales</taxon>
        <taxon>Listeriaceae</taxon>
        <taxon>Listeria</taxon>
    </lineage>
</organism>